<dbReference type="STRING" id="1166073.SAMN05192530_104129"/>
<accession>A0A1H0HJB2</accession>
<dbReference type="Proteomes" id="UP000198793">
    <property type="component" value="Unassembled WGS sequence"/>
</dbReference>
<evidence type="ECO:0000313" key="3">
    <source>
        <dbReference type="Proteomes" id="UP000198793"/>
    </source>
</evidence>
<feature type="region of interest" description="Disordered" evidence="1">
    <location>
        <begin position="174"/>
        <end position="195"/>
    </location>
</feature>
<gene>
    <name evidence="2" type="ORF">SAMN05192530_104129</name>
</gene>
<reference evidence="2 3" key="1">
    <citation type="submission" date="2016-10" db="EMBL/GenBank/DDBJ databases">
        <authorList>
            <person name="de Groot N.N."/>
        </authorList>
    </citation>
    <scope>NUCLEOTIDE SEQUENCE [LARGE SCALE GENOMIC DNA]</scope>
    <source>
        <strain evidence="3">L7-484,KACC 16230,DSM 25025</strain>
    </source>
</reference>
<sequence length="211" mass="23172">MSDDTATAKTDLVAEWPFPVAATLGSAVRAKGIEQELRARLPFPRRGDLAIEAGRVVLRLPNEKGPQFEGARATIDKALEGIAALPVLPREIEDILTITGHERLKWTRDGRLQSAGTRTVKLRGRAKAVTFHVFDPRHVEDLLDRDLVTIWREEDRKTVAENRRRAAGKAALTRAGKGAAKTAVRGGGRRDKTAKPSLAEWDAFASDGLLR</sequence>
<proteinExistence type="predicted"/>
<organism evidence="2 3">
    <name type="scientific">Aureimonas jatrophae</name>
    <dbReference type="NCBI Taxonomy" id="1166073"/>
    <lineage>
        <taxon>Bacteria</taxon>
        <taxon>Pseudomonadati</taxon>
        <taxon>Pseudomonadota</taxon>
        <taxon>Alphaproteobacteria</taxon>
        <taxon>Hyphomicrobiales</taxon>
        <taxon>Aurantimonadaceae</taxon>
        <taxon>Aureimonas</taxon>
    </lineage>
</organism>
<evidence type="ECO:0000313" key="2">
    <source>
        <dbReference type="EMBL" id="SDO19296.1"/>
    </source>
</evidence>
<dbReference type="RefSeq" id="WP_090672899.1">
    <property type="nucleotide sequence ID" value="NZ_FNIT01000004.1"/>
</dbReference>
<protein>
    <submittedName>
        <fullName evidence="2">Uncharacterized protein</fullName>
    </submittedName>
</protein>
<name>A0A1H0HJB2_9HYPH</name>
<evidence type="ECO:0000256" key="1">
    <source>
        <dbReference type="SAM" id="MobiDB-lite"/>
    </source>
</evidence>
<dbReference type="EMBL" id="FNIT01000004">
    <property type="protein sequence ID" value="SDO19296.1"/>
    <property type="molecule type" value="Genomic_DNA"/>
</dbReference>
<dbReference type="OrthoDB" id="7277765at2"/>
<dbReference type="AlphaFoldDB" id="A0A1H0HJB2"/>
<keyword evidence="3" id="KW-1185">Reference proteome</keyword>